<reference evidence="2" key="1">
    <citation type="journal article" date="2019" name="Int. J. Syst. Evol. Microbiol.">
        <title>The Global Catalogue of Microorganisms (GCM) 10K type strain sequencing project: providing services to taxonomists for standard genome sequencing and annotation.</title>
        <authorList>
            <consortium name="The Broad Institute Genomics Platform"/>
            <consortium name="The Broad Institute Genome Sequencing Center for Infectious Disease"/>
            <person name="Wu L."/>
            <person name="Ma J."/>
        </authorList>
    </citation>
    <scope>NUCLEOTIDE SEQUENCE [LARGE SCALE GENOMIC DNA]</scope>
    <source>
        <strain evidence="2">KCTC 23299</strain>
    </source>
</reference>
<dbReference type="Gene3D" id="3.20.160.10">
    <property type="entry name" value="vpa0580 domain like"/>
    <property type="match status" value="1"/>
</dbReference>
<sequence length="103" mass="11736">MVADIVAQLKNGELSFKEVLAFIEDSYTHRPFAFKNGDQYNTANENQGSARVFAFAKQQNLGKEDTLLLFAEHYKAVLDNPQGTDHQNIRQFMLHGWEGIAFE</sequence>
<dbReference type="InterPro" id="IPR014984">
    <property type="entry name" value="HopJ"/>
</dbReference>
<dbReference type="Pfam" id="PF08888">
    <property type="entry name" value="HopJ"/>
    <property type="match status" value="1"/>
</dbReference>
<dbReference type="EMBL" id="JBHUOZ010000001">
    <property type="protein sequence ID" value="MFD2918921.1"/>
    <property type="molecule type" value="Genomic_DNA"/>
</dbReference>
<accession>A0ABW6A3X3</accession>
<dbReference type="Proteomes" id="UP001597511">
    <property type="component" value="Unassembled WGS sequence"/>
</dbReference>
<dbReference type="InterPro" id="IPR038604">
    <property type="entry name" value="HopJ_sf"/>
</dbReference>
<keyword evidence="2" id="KW-1185">Reference proteome</keyword>
<comment type="caution">
    <text evidence="1">The sequence shown here is derived from an EMBL/GenBank/DDBJ whole genome shotgun (WGS) entry which is preliminary data.</text>
</comment>
<protein>
    <submittedName>
        <fullName evidence="1">HopJ type III effector protein</fullName>
    </submittedName>
</protein>
<gene>
    <name evidence="1" type="ORF">ACFS6H_04305</name>
</gene>
<name>A0ABW6A3X3_9BACT</name>
<proteinExistence type="predicted"/>
<dbReference type="RefSeq" id="WP_386095572.1">
    <property type="nucleotide sequence ID" value="NZ_JBHUOZ010000001.1"/>
</dbReference>
<evidence type="ECO:0000313" key="2">
    <source>
        <dbReference type="Proteomes" id="UP001597511"/>
    </source>
</evidence>
<organism evidence="1 2">
    <name type="scientific">Terrimonas rubra</name>
    <dbReference type="NCBI Taxonomy" id="1035890"/>
    <lineage>
        <taxon>Bacteria</taxon>
        <taxon>Pseudomonadati</taxon>
        <taxon>Bacteroidota</taxon>
        <taxon>Chitinophagia</taxon>
        <taxon>Chitinophagales</taxon>
        <taxon>Chitinophagaceae</taxon>
        <taxon>Terrimonas</taxon>
    </lineage>
</organism>
<evidence type="ECO:0000313" key="1">
    <source>
        <dbReference type="EMBL" id="MFD2918921.1"/>
    </source>
</evidence>